<feature type="region of interest" description="Disordered" evidence="1">
    <location>
        <begin position="1"/>
        <end position="61"/>
    </location>
</feature>
<evidence type="ECO:0000256" key="1">
    <source>
        <dbReference type="SAM" id="MobiDB-lite"/>
    </source>
</evidence>
<dbReference type="AlphaFoldDB" id="A0A1D8A532"/>
<evidence type="ECO:0000313" key="3">
    <source>
        <dbReference type="Proteomes" id="UP000094626"/>
    </source>
</evidence>
<keyword evidence="3" id="KW-1185">Reference proteome</keyword>
<dbReference type="Proteomes" id="UP000094626">
    <property type="component" value="Chromosome"/>
</dbReference>
<dbReference type="OrthoDB" id="7509488at2"/>
<proteinExistence type="predicted"/>
<feature type="compositionally biased region" description="Polar residues" evidence="1">
    <location>
        <begin position="44"/>
        <end position="61"/>
    </location>
</feature>
<dbReference type="EMBL" id="CP017075">
    <property type="protein sequence ID" value="AOR77215.1"/>
    <property type="molecule type" value="Genomic_DNA"/>
</dbReference>
<organism evidence="2 3">
    <name type="scientific">Novosphingobium resinovorum</name>
    <dbReference type="NCBI Taxonomy" id="158500"/>
    <lineage>
        <taxon>Bacteria</taxon>
        <taxon>Pseudomonadati</taxon>
        <taxon>Pseudomonadota</taxon>
        <taxon>Alphaproteobacteria</taxon>
        <taxon>Sphingomonadales</taxon>
        <taxon>Sphingomonadaceae</taxon>
        <taxon>Novosphingobium</taxon>
    </lineage>
</organism>
<gene>
    <name evidence="2" type="ORF">BES08_10980</name>
</gene>
<reference evidence="3" key="1">
    <citation type="journal article" date="2017" name="J. Biotechnol.">
        <title>Complete genome sequence of Novosphingobium resinovorum SA1, a versatile xenobiotic-degrading bacterium capable of utilizing sulfanilic acid.</title>
        <authorList>
            <person name="Hegedus B."/>
            <person name="Kos P.B."/>
            <person name="Balint B."/>
            <person name="Maroti G."/>
            <person name="Gan H.M."/>
            <person name="Perei K."/>
            <person name="Rakhely G."/>
        </authorList>
    </citation>
    <scope>NUCLEOTIDE SEQUENCE [LARGE SCALE GENOMIC DNA]</scope>
    <source>
        <strain evidence="3">SA1</strain>
    </source>
</reference>
<protein>
    <submittedName>
        <fullName evidence="2">Uncharacterized protein</fullName>
    </submittedName>
</protein>
<dbReference type="KEGG" id="nre:BES08_10980"/>
<name>A0A1D8A532_9SPHN</name>
<accession>A0A1D8A532</accession>
<evidence type="ECO:0000313" key="2">
    <source>
        <dbReference type="EMBL" id="AOR77215.1"/>
    </source>
</evidence>
<sequence>MCTSTPDIASVPERQAMKLPDNGAPEGSTDNSRQRRAIIAGLMTSPQGTIGSPSVGTPTLG</sequence>
<dbReference type="RefSeq" id="WP_069708283.1">
    <property type="nucleotide sequence ID" value="NZ_CP017075.1"/>
</dbReference>